<dbReference type="Proteomes" id="UP001378960">
    <property type="component" value="Unassembled WGS sequence"/>
</dbReference>
<comment type="caution">
    <text evidence="1">The sequence shown here is derived from an EMBL/GenBank/DDBJ whole genome shotgun (WGS) entry which is preliminary data.</text>
</comment>
<dbReference type="EMBL" id="BTGB01000001">
    <property type="protein sequence ID" value="GMM43441.1"/>
    <property type="molecule type" value="Genomic_DNA"/>
</dbReference>
<name>A0AAV5QVZ2_PICKL</name>
<evidence type="ECO:0000313" key="1">
    <source>
        <dbReference type="EMBL" id="GMM43441.1"/>
    </source>
</evidence>
<proteinExistence type="predicted"/>
<keyword evidence="2" id="KW-1185">Reference proteome</keyword>
<gene>
    <name evidence="1" type="ORF">DAPK24_000160</name>
</gene>
<reference evidence="1 2" key="1">
    <citation type="journal article" date="2023" name="Elife">
        <title>Identification of key yeast species and microbe-microbe interactions impacting larval growth of Drosophila in the wild.</title>
        <authorList>
            <person name="Mure A."/>
            <person name="Sugiura Y."/>
            <person name="Maeda R."/>
            <person name="Honda K."/>
            <person name="Sakurai N."/>
            <person name="Takahashi Y."/>
            <person name="Watada M."/>
            <person name="Katoh T."/>
            <person name="Gotoh A."/>
            <person name="Gotoh Y."/>
            <person name="Taniguchi I."/>
            <person name="Nakamura K."/>
            <person name="Hayashi T."/>
            <person name="Katayama T."/>
            <person name="Uemura T."/>
            <person name="Hattori Y."/>
        </authorList>
    </citation>
    <scope>NUCLEOTIDE SEQUENCE [LARGE SCALE GENOMIC DNA]</scope>
    <source>
        <strain evidence="1 2">PK-24</strain>
    </source>
</reference>
<organism evidence="1 2">
    <name type="scientific">Pichia kluyveri</name>
    <name type="common">Yeast</name>
    <dbReference type="NCBI Taxonomy" id="36015"/>
    <lineage>
        <taxon>Eukaryota</taxon>
        <taxon>Fungi</taxon>
        <taxon>Dikarya</taxon>
        <taxon>Ascomycota</taxon>
        <taxon>Saccharomycotina</taxon>
        <taxon>Pichiomycetes</taxon>
        <taxon>Pichiales</taxon>
        <taxon>Pichiaceae</taxon>
        <taxon>Pichia</taxon>
    </lineage>
</organism>
<protein>
    <submittedName>
        <fullName evidence="1">Uncharacterized protein</fullName>
    </submittedName>
</protein>
<accession>A0AAV5QVZ2</accession>
<evidence type="ECO:0000313" key="2">
    <source>
        <dbReference type="Proteomes" id="UP001378960"/>
    </source>
</evidence>
<sequence length="97" mass="11309">MCSIELIEGLANIPKFVSSVNLFTKNLLTSRWNQTHENIYNTQTILIVENLEEKLLREKNGEQCPIFVLSNQELIKGIYNILDIWDAMDDSMDEEYL</sequence>
<dbReference type="AlphaFoldDB" id="A0AAV5QVZ2"/>